<protein>
    <submittedName>
        <fullName evidence="1">Uncharacterized protein</fullName>
    </submittedName>
</protein>
<name>A0A0F8ZCG9_9ZZZZ</name>
<accession>A0A0F8ZCG9</accession>
<dbReference type="AlphaFoldDB" id="A0A0F8ZCG9"/>
<proteinExistence type="predicted"/>
<gene>
    <name evidence="1" type="ORF">LCGC14_2713070</name>
</gene>
<dbReference type="EMBL" id="LAZR01048653">
    <property type="protein sequence ID" value="KKK91428.1"/>
    <property type="molecule type" value="Genomic_DNA"/>
</dbReference>
<organism evidence="1">
    <name type="scientific">marine sediment metagenome</name>
    <dbReference type="NCBI Taxonomy" id="412755"/>
    <lineage>
        <taxon>unclassified sequences</taxon>
        <taxon>metagenomes</taxon>
        <taxon>ecological metagenomes</taxon>
    </lineage>
</organism>
<evidence type="ECO:0000313" key="1">
    <source>
        <dbReference type="EMBL" id="KKK91428.1"/>
    </source>
</evidence>
<sequence length="121" mass="13535">MVIQGLPETLVKVGLYQDPLSDAVKRSSEDLFEIPFGSGDNIKYVSLNKGPYFLMVSQPKDRIPSPAGYNVILSVVSRSLDRNREIADKFERETGIDLGLEVPKLLQTHMDSMNSLFGFLE</sequence>
<reference evidence="1" key="1">
    <citation type="journal article" date="2015" name="Nature">
        <title>Complex archaea that bridge the gap between prokaryotes and eukaryotes.</title>
        <authorList>
            <person name="Spang A."/>
            <person name="Saw J.H."/>
            <person name="Jorgensen S.L."/>
            <person name="Zaremba-Niedzwiedzka K."/>
            <person name="Martijn J."/>
            <person name="Lind A.E."/>
            <person name="van Eijk R."/>
            <person name="Schleper C."/>
            <person name="Guy L."/>
            <person name="Ettema T.J."/>
        </authorList>
    </citation>
    <scope>NUCLEOTIDE SEQUENCE</scope>
</reference>
<comment type="caution">
    <text evidence="1">The sequence shown here is derived from an EMBL/GenBank/DDBJ whole genome shotgun (WGS) entry which is preliminary data.</text>
</comment>